<comment type="caution">
    <text evidence="4">The sequence shown here is derived from an EMBL/GenBank/DDBJ whole genome shotgun (WGS) entry which is preliminary data.</text>
</comment>
<dbReference type="Gene3D" id="2.60.40.10">
    <property type="entry name" value="Immunoglobulins"/>
    <property type="match status" value="4"/>
</dbReference>
<gene>
    <name evidence="4" type="ORF">CCO02nite_12110</name>
</gene>
<dbReference type="Pfam" id="PF00128">
    <property type="entry name" value="Alpha-amylase"/>
    <property type="match status" value="1"/>
</dbReference>
<dbReference type="Proteomes" id="UP000321720">
    <property type="component" value="Unassembled WGS sequence"/>
</dbReference>
<evidence type="ECO:0000313" key="5">
    <source>
        <dbReference type="Proteomes" id="UP000321720"/>
    </source>
</evidence>
<dbReference type="InterPro" id="IPR013783">
    <property type="entry name" value="Ig-like_fold"/>
</dbReference>
<dbReference type="CDD" id="cd11339">
    <property type="entry name" value="AmyAc_bac_CMD_like_2"/>
    <property type="match status" value="1"/>
</dbReference>
<dbReference type="GO" id="GO:0005975">
    <property type="term" value="P:carbohydrate metabolic process"/>
    <property type="evidence" value="ECO:0007669"/>
    <property type="project" value="InterPro"/>
</dbReference>
<dbReference type="OrthoDB" id="9805159at2"/>
<evidence type="ECO:0000259" key="3">
    <source>
        <dbReference type="SMART" id="SM00642"/>
    </source>
</evidence>
<dbReference type="InterPro" id="IPR017853">
    <property type="entry name" value="GH"/>
</dbReference>
<accession>A0A511JA23</accession>
<proteinExistence type="inferred from homology"/>
<dbReference type="SUPFAM" id="SSF51445">
    <property type="entry name" value="(Trans)glycosidases"/>
    <property type="match status" value="2"/>
</dbReference>
<dbReference type="Gene3D" id="2.60.40.1180">
    <property type="entry name" value="Golgi alpha-mannosidase II"/>
    <property type="match status" value="2"/>
</dbReference>
<dbReference type="PANTHER" id="PTHR43002">
    <property type="entry name" value="GLYCOGEN DEBRANCHING ENZYME"/>
    <property type="match status" value="1"/>
</dbReference>
<dbReference type="SUPFAM" id="SSF81296">
    <property type="entry name" value="E set domains"/>
    <property type="match status" value="2"/>
</dbReference>
<reference evidence="4 5" key="1">
    <citation type="submission" date="2019-07" db="EMBL/GenBank/DDBJ databases">
        <title>Whole genome shotgun sequence of Cellulomonas composti NBRC 100758.</title>
        <authorList>
            <person name="Hosoyama A."/>
            <person name="Uohara A."/>
            <person name="Ohji S."/>
            <person name="Ichikawa N."/>
        </authorList>
    </citation>
    <scope>NUCLEOTIDE SEQUENCE [LARGE SCALE GENOMIC DNA]</scope>
    <source>
        <strain evidence="4 5">NBRC 100758</strain>
    </source>
</reference>
<sequence length="1924" mass="203884">MPVADARVRRFSAVLTATAVVAAGAVGVILPNAPAAAAATSATLVGDLQQALGCAGDWDPTCPQTGLAPVGDGTFSAEFEVPAGSYQYKVALDGAWTESYGIDGTGDNTPLVVAGPTTIRFTYDDTTHRTSLTPLTLAGDTDESDDQIVADPVRDPGAGKSFYFVMTDRFANGDTDNDEGGLTGDRLTTGFDPTDKGFYEGGDLAGLREQLDYIEGLGTTAIWLTPSFKNRPVQGTGADVSAGYHGYWITDFTQIDPHLGTNEELEQLIEDAHARGIDVYFDIITNHTADVIDYEQGEYDYIDQATSPYRDADGTPFDPADYAGTDSFPTLDPATSFPYTPVVADEDADVKVPAWLNDVTLYHNRGNSTYSGESTTYGDFSGLDDLMTENPEVVDGFVDVYDQWVDLGVDGFRIDTAKHVNFEFWQEFTTRVSQHAADAGNPDFFMFGEVYDADPVKLAPYLRESDMNAVLDFTFQSAAVNFAKGGSAAGLKALFAGDDHYTTPTTNAQALPTFLGNHDMGRVGYFLAGTTQAEQRSALAHDLMYLTRGQPVVYYGDEQGFAGTGGDKDARQTLFASQVASYQNQPLLDGTTLGSQDRYDTDSALYTHIADLAELRSSHPALTEGAQIERYSTGSVYAFSRVDPTERIEHLVAANSATSASTVTIDSLTPGATFTGVYGTHDEVTADADGNVEVTVPALGAVVLVADAEVVAPAAAGGLTVSAPAAGTGLSGQVAVVADVATDVWSQTSFAYRVVGDDAWTALGTAESTSPRVYLDSAGIADGALLELRAVSVDAAGHRSADSSYVAVGRAVDGVVPEPPTGDLVVSVPGAHNSEMGCPGDWQPDCEAARLTKRADGVYAGTFTIPAGTYEYKVAIGGSWTENYGKGGVKDGPNDSYTLAADGPVTFYYDAVTHWFTSTAQGPIATVPGSFQSEAGCAGDWAPECMVTWLQDPEGDGTYTLTVNDLPEGAYEAKVAHGLGWTENYGVGGTPGGANYGFVAPGGKPVTFTYVLATHVMTIEVTDPPLTGYGQTFAHWVDASTIAVPSSWVPEGTDPADLVWQLGYSRKGSMRITDGDLVNAAGTVTLGYDEDGLTTAQLARFPALHGYVALTVPAGTAVKSLLKGKLLVTQADDEGTLQAASGVQVPGVLDALYASKVKSVNLGVTWLATGRPKLSLWAPTAQSVSLLVWPNGDTTKAPTVVPAKRWSTGVWALTGAKEWKGAAYQWKVKVYAPTVDKVVTNKVTDPMSVALTVNSTHSVLVDLADPTYRPSQWVTATQPAVRAVDQTIYELHVRDFSINDTSVPAKRRGTYLAFADPTTTGMKHLEQLADAGMTTVHLLPTFDIATIEENRSAQAVPDCDLASYAPDSDQQQACVAAVADQDGFNWGYDPLHWGVPEGSYATNPTGGTRIKEFRTMVGALHTAGLQVVLDQVFNHTAASGQADDSVLDKVVPGYYQRLDAAGKVQTSTCCQNVATEHRVAEKVMVDTVVRWARDYKVDGFRFDLMGHHSVHNMKAIRAALDKLTVAKDGVNGKNVYLYGEGWNFGEVANNALFKQATQGQLDGTGIGTFSDRLRDAVRGGGPFDEDPRIQGFGSGAYTDPNGVAANGDEATQLARVQHQGDLVRLGLAGNLRDFTFTTSDGVEHSGDEVDYNGQPAGYASSPQEVVTYVDAHDNETLWDALTYKLPTDTTMSDRVRMNTLSLATTALAQTPSFWHAGAELLRSKSLDRNSYNSGDWFNSLDLSGQDNGFGRGLPMAADNSSKWAIQAPLLADASLKPSAGDIATAEAGALDLLRLRESLPLLRLGYADLIEDRVTFPGSGADATPGVIVMQVDDVAGTGAGADIDRRYERVVVIYNASDEATTQSLAGLAGHALTLAPAQATGSDAVVKTTSWNKAAGAVTVPARTVAVLVEKIPTRPSAFAGF</sequence>
<organism evidence="4 5">
    <name type="scientific">Cellulomonas composti</name>
    <dbReference type="NCBI Taxonomy" id="266130"/>
    <lineage>
        <taxon>Bacteria</taxon>
        <taxon>Bacillati</taxon>
        <taxon>Actinomycetota</taxon>
        <taxon>Actinomycetes</taxon>
        <taxon>Micrococcales</taxon>
        <taxon>Cellulomonadaceae</taxon>
        <taxon>Cellulomonas</taxon>
    </lineage>
</organism>
<dbReference type="RefSeq" id="WP_146842242.1">
    <property type="nucleotide sequence ID" value="NZ_BJWG01000004.1"/>
</dbReference>
<dbReference type="InterPro" id="IPR006047">
    <property type="entry name" value="GH13_cat_dom"/>
</dbReference>
<keyword evidence="2" id="KW-0732">Signal</keyword>
<dbReference type="Pfam" id="PF02922">
    <property type="entry name" value="CBM_48"/>
    <property type="match status" value="1"/>
</dbReference>
<dbReference type="EMBL" id="BJWG01000004">
    <property type="protein sequence ID" value="GEL94553.1"/>
    <property type="molecule type" value="Genomic_DNA"/>
</dbReference>
<dbReference type="SMART" id="SM00642">
    <property type="entry name" value="Aamy"/>
    <property type="match status" value="1"/>
</dbReference>
<dbReference type="InterPro" id="IPR054409">
    <property type="entry name" value="X25_BaPul-like"/>
</dbReference>
<feature type="domain" description="Glycosyl hydrolase family 13 catalytic" evidence="3">
    <location>
        <begin position="164"/>
        <end position="616"/>
    </location>
</feature>
<comment type="similarity">
    <text evidence="1">Belongs to the glycosyl hydrolase 13 family.</text>
</comment>
<dbReference type="CDD" id="cd12962">
    <property type="entry name" value="X25_BaPul_like"/>
    <property type="match status" value="3"/>
</dbReference>
<dbReference type="InterPro" id="IPR013780">
    <property type="entry name" value="Glyco_hydro_b"/>
</dbReference>
<evidence type="ECO:0000256" key="1">
    <source>
        <dbReference type="ARBA" id="ARBA00008061"/>
    </source>
</evidence>
<dbReference type="CDD" id="cd11341">
    <property type="entry name" value="AmyAc_Pullulanase_LD-like"/>
    <property type="match status" value="1"/>
</dbReference>
<dbReference type="InterPro" id="IPR024561">
    <property type="entry name" value="Pullul_strch_C"/>
</dbReference>
<keyword evidence="5" id="KW-1185">Reference proteome</keyword>
<evidence type="ECO:0000313" key="4">
    <source>
        <dbReference type="EMBL" id="GEL94553.1"/>
    </source>
</evidence>
<dbReference type="InterPro" id="IPR004193">
    <property type="entry name" value="Glyco_hydro_13_N"/>
</dbReference>
<dbReference type="InterPro" id="IPR014756">
    <property type="entry name" value="Ig_E-set"/>
</dbReference>
<protein>
    <recommendedName>
        <fullName evidence="3">Glycosyl hydrolase family 13 catalytic domain-containing protein</fullName>
    </recommendedName>
</protein>
<dbReference type="InterPro" id="IPR011839">
    <property type="entry name" value="Pullul_strch"/>
</dbReference>
<dbReference type="Pfam" id="PF17967">
    <property type="entry name" value="Pullulanase_N2"/>
    <property type="match status" value="1"/>
</dbReference>
<dbReference type="Gene3D" id="3.20.20.80">
    <property type="entry name" value="Glycosidases"/>
    <property type="match status" value="2"/>
</dbReference>
<evidence type="ECO:0000256" key="2">
    <source>
        <dbReference type="SAM" id="SignalP"/>
    </source>
</evidence>
<dbReference type="CDD" id="cd02860">
    <property type="entry name" value="E_set_Pullulanase"/>
    <property type="match status" value="1"/>
</dbReference>
<name>A0A511JA23_9CELL</name>
<dbReference type="GO" id="GO:0051060">
    <property type="term" value="F:pullulanase activity"/>
    <property type="evidence" value="ECO:0007669"/>
    <property type="project" value="InterPro"/>
</dbReference>
<dbReference type="Pfam" id="PF11852">
    <property type="entry name" value="Pullul_strch_C"/>
    <property type="match status" value="1"/>
</dbReference>
<dbReference type="NCBIfam" id="TIGR02103">
    <property type="entry name" value="pullul_strch"/>
    <property type="match status" value="1"/>
</dbReference>
<feature type="signal peptide" evidence="2">
    <location>
        <begin position="1"/>
        <end position="37"/>
    </location>
</feature>
<dbReference type="Gene3D" id="2.60.40.1130">
    <property type="entry name" value="Rab geranylgeranyltransferase alpha-subunit, insert domain"/>
    <property type="match status" value="1"/>
</dbReference>
<feature type="chain" id="PRO_5038546941" description="Glycosyl hydrolase family 13 catalytic domain-containing protein" evidence="2">
    <location>
        <begin position="38"/>
        <end position="1924"/>
    </location>
</feature>
<dbReference type="Pfam" id="PF22058">
    <property type="entry name" value="X25_BaPul_like"/>
    <property type="match status" value="3"/>
</dbReference>
<dbReference type="InterPro" id="IPR040671">
    <property type="entry name" value="Pullulanase_N2"/>
</dbReference>
<dbReference type="SUPFAM" id="SSF51011">
    <property type="entry name" value="Glycosyl hydrolase domain"/>
    <property type="match status" value="2"/>
</dbReference>